<comment type="caution">
    <text evidence="2">The sequence shown here is derived from an EMBL/GenBank/DDBJ whole genome shotgun (WGS) entry which is preliminary data.</text>
</comment>
<keyword evidence="3" id="KW-1185">Reference proteome</keyword>
<accession>A0A2T1DJE2</accession>
<dbReference type="PANTHER" id="PTHR34504:SF2">
    <property type="entry name" value="UPF0150 PROTEIN SSL0259"/>
    <property type="match status" value="1"/>
</dbReference>
<dbReference type="PANTHER" id="PTHR34504">
    <property type="entry name" value="ANTITOXIN HICB"/>
    <property type="match status" value="1"/>
</dbReference>
<dbReference type="OrthoDB" id="3436513at2"/>
<proteinExistence type="predicted"/>
<evidence type="ECO:0000259" key="1">
    <source>
        <dbReference type="Pfam" id="PF15919"/>
    </source>
</evidence>
<dbReference type="EMBL" id="PVWG01000005">
    <property type="protein sequence ID" value="PSB20593.1"/>
    <property type="molecule type" value="Genomic_DNA"/>
</dbReference>
<name>A0A2T1DJE2_9CYAN</name>
<gene>
    <name evidence="2" type="ORF">C7B65_06730</name>
</gene>
<dbReference type="RefSeq" id="WP_073070061.1">
    <property type="nucleotide sequence ID" value="NZ_MPPI01000005.1"/>
</dbReference>
<reference evidence="2 3" key="2">
    <citation type="submission" date="2018-03" db="EMBL/GenBank/DDBJ databases">
        <title>The ancient ancestry and fast evolution of plastids.</title>
        <authorList>
            <person name="Moore K.R."/>
            <person name="Magnabosco C."/>
            <person name="Momper L."/>
            <person name="Gold D.A."/>
            <person name="Bosak T."/>
            <person name="Fournier G.P."/>
        </authorList>
    </citation>
    <scope>NUCLEOTIDE SEQUENCE [LARGE SCALE GENOMIC DNA]</scope>
    <source>
        <strain evidence="2 3">ULC007</strain>
    </source>
</reference>
<dbReference type="AlphaFoldDB" id="A0A2T1DJE2"/>
<evidence type="ECO:0000313" key="2">
    <source>
        <dbReference type="EMBL" id="PSB20593.1"/>
    </source>
</evidence>
<dbReference type="Proteomes" id="UP000238634">
    <property type="component" value="Unassembled WGS sequence"/>
</dbReference>
<dbReference type="InterPro" id="IPR035069">
    <property type="entry name" value="TTHA1013/TTHA0281-like"/>
</dbReference>
<feature type="domain" description="HicB-like antitoxin of toxin-antitoxin system" evidence="1">
    <location>
        <begin position="3"/>
        <end position="69"/>
    </location>
</feature>
<dbReference type="STRING" id="1920490.GCA_001895925_02628"/>
<dbReference type="Pfam" id="PF15919">
    <property type="entry name" value="HicB_lk_antitox"/>
    <property type="match status" value="1"/>
</dbReference>
<evidence type="ECO:0000313" key="3">
    <source>
        <dbReference type="Proteomes" id="UP000238634"/>
    </source>
</evidence>
<dbReference type="SUPFAM" id="SSF143100">
    <property type="entry name" value="TTHA1013/TTHA0281-like"/>
    <property type="match status" value="1"/>
</dbReference>
<sequence>MKYTIVVQWSEEDQCFVVLLPEFTEVMQPCTHGDTYDEAFKNAQEVLELLVESALKAGEPLPEPKRFGQALQIA</sequence>
<protein>
    <submittedName>
        <fullName evidence="2">Type II toxin-antitoxin system HicB family antitoxin</fullName>
    </submittedName>
</protein>
<dbReference type="InterPro" id="IPR031807">
    <property type="entry name" value="HicB-like"/>
</dbReference>
<dbReference type="Gene3D" id="3.30.160.250">
    <property type="match status" value="1"/>
</dbReference>
<organism evidence="2 3">
    <name type="scientific">Phormidesmis priestleyi ULC007</name>
    <dbReference type="NCBI Taxonomy" id="1920490"/>
    <lineage>
        <taxon>Bacteria</taxon>
        <taxon>Bacillati</taxon>
        <taxon>Cyanobacteriota</taxon>
        <taxon>Cyanophyceae</taxon>
        <taxon>Leptolyngbyales</taxon>
        <taxon>Leptolyngbyaceae</taxon>
        <taxon>Phormidesmis</taxon>
    </lineage>
</organism>
<reference evidence="2 3" key="1">
    <citation type="submission" date="2018-02" db="EMBL/GenBank/DDBJ databases">
        <authorList>
            <person name="Cohen D.B."/>
            <person name="Kent A.D."/>
        </authorList>
    </citation>
    <scope>NUCLEOTIDE SEQUENCE [LARGE SCALE GENOMIC DNA]</scope>
    <source>
        <strain evidence="2 3">ULC007</strain>
    </source>
</reference>
<dbReference type="InterPro" id="IPR051404">
    <property type="entry name" value="TA_system_antitoxin"/>
</dbReference>